<keyword evidence="5 7" id="KW-1133">Transmembrane helix</keyword>
<keyword evidence="2 7" id="KW-0812">Transmembrane</keyword>
<dbReference type="InterPro" id="IPR003593">
    <property type="entry name" value="AAA+_ATPase"/>
</dbReference>
<comment type="subcellular location">
    <subcellularLocation>
        <location evidence="1">Cell membrane</location>
        <topology evidence="1">Multi-pass membrane protein</topology>
    </subcellularLocation>
</comment>
<dbReference type="PANTHER" id="PTHR24221:SF654">
    <property type="entry name" value="ATP-BINDING CASSETTE SUB-FAMILY B MEMBER 6"/>
    <property type="match status" value="1"/>
</dbReference>
<dbReference type="InterPro" id="IPR003439">
    <property type="entry name" value="ABC_transporter-like_ATP-bd"/>
</dbReference>
<feature type="transmembrane region" description="Helical" evidence="7">
    <location>
        <begin position="179"/>
        <end position="200"/>
    </location>
</feature>
<evidence type="ECO:0000256" key="7">
    <source>
        <dbReference type="SAM" id="Phobius"/>
    </source>
</evidence>
<protein>
    <submittedName>
        <fullName evidence="9">ATP-binding cassette domain-containing protein</fullName>
    </submittedName>
</protein>
<dbReference type="PROSITE" id="PS00211">
    <property type="entry name" value="ABC_TRANSPORTER_1"/>
    <property type="match status" value="1"/>
</dbReference>
<dbReference type="InterPro" id="IPR027417">
    <property type="entry name" value="P-loop_NTPase"/>
</dbReference>
<evidence type="ECO:0000256" key="5">
    <source>
        <dbReference type="ARBA" id="ARBA00022989"/>
    </source>
</evidence>
<dbReference type="InterPro" id="IPR036640">
    <property type="entry name" value="ABC1_TM_sf"/>
</dbReference>
<dbReference type="InterPro" id="IPR039421">
    <property type="entry name" value="Type_1_exporter"/>
</dbReference>
<dbReference type="PROSITE" id="PS50893">
    <property type="entry name" value="ABC_TRANSPORTER_2"/>
    <property type="match status" value="1"/>
</dbReference>
<name>A0A6N8U8T3_9FIRM</name>
<dbReference type="Gene3D" id="1.20.1560.10">
    <property type="entry name" value="ABC transporter type 1, transmembrane domain"/>
    <property type="match status" value="1"/>
</dbReference>
<evidence type="ECO:0000313" key="9">
    <source>
        <dbReference type="EMBL" id="MXQ74260.1"/>
    </source>
</evidence>
<keyword evidence="6 7" id="KW-0472">Membrane</keyword>
<dbReference type="GO" id="GO:0016887">
    <property type="term" value="F:ATP hydrolysis activity"/>
    <property type="evidence" value="ECO:0007669"/>
    <property type="project" value="InterPro"/>
</dbReference>
<evidence type="ECO:0000256" key="6">
    <source>
        <dbReference type="ARBA" id="ARBA00023136"/>
    </source>
</evidence>
<keyword evidence="3" id="KW-0547">Nucleotide-binding</keyword>
<evidence type="ECO:0000256" key="3">
    <source>
        <dbReference type="ARBA" id="ARBA00022741"/>
    </source>
</evidence>
<keyword evidence="4 9" id="KW-0067">ATP-binding</keyword>
<accession>A0A6N8U8T3</accession>
<reference evidence="9 10" key="2">
    <citation type="submission" date="2020-01" db="EMBL/GenBank/DDBJ databases">
        <title>Clostridiaceae sp. nov. isolated from the gut of human by culturomics.</title>
        <authorList>
            <person name="Chang Y."/>
        </authorList>
    </citation>
    <scope>NUCLEOTIDE SEQUENCE [LARGE SCALE GENOMIC DNA]</scope>
    <source>
        <strain evidence="9 10">DONG20-135</strain>
    </source>
</reference>
<dbReference type="SUPFAM" id="SSF90123">
    <property type="entry name" value="ABC transporter transmembrane region"/>
    <property type="match status" value="1"/>
</dbReference>
<proteinExistence type="predicted"/>
<gene>
    <name evidence="9" type="ORF">GSF08_09985</name>
</gene>
<dbReference type="RefSeq" id="WP_160625647.1">
    <property type="nucleotide sequence ID" value="NZ_WUUQ01000005.1"/>
</dbReference>
<reference evidence="9 10" key="1">
    <citation type="submission" date="2019-12" db="EMBL/GenBank/DDBJ databases">
        <authorList>
            <person name="Yang R."/>
        </authorList>
    </citation>
    <scope>NUCLEOTIDE SEQUENCE [LARGE SCALE GENOMIC DNA]</scope>
    <source>
        <strain evidence="9 10">DONG20-135</strain>
    </source>
</reference>
<dbReference type="GO" id="GO:0034040">
    <property type="term" value="F:ATPase-coupled lipid transmembrane transporter activity"/>
    <property type="evidence" value="ECO:0007669"/>
    <property type="project" value="TreeGrafter"/>
</dbReference>
<feature type="transmembrane region" description="Helical" evidence="7">
    <location>
        <begin position="66"/>
        <end position="86"/>
    </location>
</feature>
<dbReference type="Proteomes" id="UP000434036">
    <property type="component" value="Unassembled WGS sequence"/>
</dbReference>
<keyword evidence="10" id="KW-1185">Reference proteome</keyword>
<dbReference type="GO" id="GO:0005524">
    <property type="term" value="F:ATP binding"/>
    <property type="evidence" value="ECO:0007669"/>
    <property type="project" value="UniProtKB-KW"/>
</dbReference>
<evidence type="ECO:0000259" key="8">
    <source>
        <dbReference type="PROSITE" id="PS50893"/>
    </source>
</evidence>
<feature type="transmembrane region" description="Helical" evidence="7">
    <location>
        <begin position="31"/>
        <end position="54"/>
    </location>
</feature>
<dbReference type="Pfam" id="PF00005">
    <property type="entry name" value="ABC_tran"/>
    <property type="match status" value="1"/>
</dbReference>
<organism evidence="9 10">
    <name type="scientific">Copranaerobaculum intestinale</name>
    <dbReference type="NCBI Taxonomy" id="2692629"/>
    <lineage>
        <taxon>Bacteria</taxon>
        <taxon>Bacillati</taxon>
        <taxon>Bacillota</taxon>
        <taxon>Erysipelotrichia</taxon>
        <taxon>Erysipelotrichales</taxon>
        <taxon>Erysipelotrichaceae</taxon>
        <taxon>Copranaerobaculum</taxon>
    </lineage>
</organism>
<dbReference type="AlphaFoldDB" id="A0A6N8U8T3"/>
<dbReference type="GO" id="GO:0005886">
    <property type="term" value="C:plasma membrane"/>
    <property type="evidence" value="ECO:0007669"/>
    <property type="project" value="UniProtKB-SubCell"/>
</dbReference>
<evidence type="ECO:0000256" key="1">
    <source>
        <dbReference type="ARBA" id="ARBA00004651"/>
    </source>
</evidence>
<dbReference type="Gene3D" id="3.40.50.300">
    <property type="entry name" value="P-loop containing nucleotide triphosphate hydrolases"/>
    <property type="match status" value="1"/>
</dbReference>
<evidence type="ECO:0000256" key="4">
    <source>
        <dbReference type="ARBA" id="ARBA00022840"/>
    </source>
</evidence>
<sequence>MLNRETARKQYSLPNNMMHGLREMKTVGIRYYAYLFCDIITQIVIPFLLVLIPAEVVRMFQEKRNLQDSLIMIALWIFGILIMNLIRTFTHQKIENMAAILTDTQYWRKLNREMLSCDLLKVESSQERDMLNEVMNALYGSDGMGNYSGVIGLYLYSIALLVNIGGFLLYGAIAGSLHPMLLAVLFITSIINCFAQARAINYEFMNMKAFWENSDRFWYIKNESINTEKAKDIRMYHLIRWFQKALHHNTEEASSIYDDVMQHHFYADSIVRFTSILRDGFAYLFLIMQLADGVMDVSMFIIYIGIVAGFGNWITKIVESYTYLKKISYGISMYRSYVKEEISDTDTKPQPVPQDCHKITFSDVSFGYEPEHLIFDHFSLQIHAGEKLALVGVNGAGKTTLTKMLCGLYPLKHGQISVNDIDITTMDKDAYFRAISILFQDVHVLPFSIAKNVSCAWNDEEQQRLKEMYQGQEICHAFDQVDRSEIHMNEYDEEKIIRCLKQVNLWEKVSQLSNGIHTVLTQILDHEGVNLSGGQIQRLMLARALYKEAPILILDEPTSALDPIAESELYQEYAKLCENKISIFISHRLSSTRFCDRILFLENGKIVEQGTHDELMAFHGHYAKMYQIQAHYYQKEVEKHEAGI</sequence>
<dbReference type="PANTHER" id="PTHR24221">
    <property type="entry name" value="ATP-BINDING CASSETTE SUB-FAMILY B"/>
    <property type="match status" value="1"/>
</dbReference>
<dbReference type="SMART" id="SM00382">
    <property type="entry name" value="AAA"/>
    <property type="match status" value="1"/>
</dbReference>
<feature type="transmembrane region" description="Helical" evidence="7">
    <location>
        <begin position="153"/>
        <end position="173"/>
    </location>
</feature>
<feature type="transmembrane region" description="Helical" evidence="7">
    <location>
        <begin position="297"/>
        <end position="315"/>
    </location>
</feature>
<comment type="caution">
    <text evidence="9">The sequence shown here is derived from an EMBL/GenBank/DDBJ whole genome shotgun (WGS) entry which is preliminary data.</text>
</comment>
<dbReference type="EMBL" id="WUUQ01000005">
    <property type="protein sequence ID" value="MXQ74260.1"/>
    <property type="molecule type" value="Genomic_DNA"/>
</dbReference>
<dbReference type="InterPro" id="IPR017871">
    <property type="entry name" value="ABC_transporter-like_CS"/>
</dbReference>
<feature type="domain" description="ABC transporter" evidence="8">
    <location>
        <begin position="359"/>
        <end position="628"/>
    </location>
</feature>
<evidence type="ECO:0000256" key="2">
    <source>
        <dbReference type="ARBA" id="ARBA00022692"/>
    </source>
</evidence>
<dbReference type="SUPFAM" id="SSF52540">
    <property type="entry name" value="P-loop containing nucleoside triphosphate hydrolases"/>
    <property type="match status" value="1"/>
</dbReference>
<evidence type="ECO:0000313" key="10">
    <source>
        <dbReference type="Proteomes" id="UP000434036"/>
    </source>
</evidence>